<evidence type="ECO:0000313" key="2">
    <source>
        <dbReference type="EMBL" id="GES28702.1"/>
    </source>
</evidence>
<protein>
    <recommendedName>
        <fullName evidence="4">Lipoprotein</fullName>
    </recommendedName>
</protein>
<dbReference type="RefSeq" id="WP_143589145.1">
    <property type="nucleotide sequence ID" value="NZ_BLAG01000005.1"/>
</dbReference>
<feature type="region of interest" description="Disordered" evidence="1">
    <location>
        <begin position="72"/>
        <end position="147"/>
    </location>
</feature>
<accession>A0A5J4L907</accession>
<sequence length="252" mass="26641">MAAFLEESPLPCGVRPEALAARGHAVDGNPEQPGGKVTDNQWRLKWRHALSLAVLGLVASTVTACGGAHERTAAAHTETPGAHAESGEGPAPAQSTAPRTEAPRDPASGPAERGEDKQAQDRAAEERRNRAPSGDIITSAPRHGIPRGTEEFGSAVAEQGDLTVYAAKREGAGLVVPCKITNRGDRRASYAFRIRVTGPDGYNATAQASLDTVGLYPGTSWPTELTVRQSGKPVPAHPKITVERLQRTELRQ</sequence>
<organism evidence="2 3">
    <name type="scientific">Streptomyces angustmyceticus</name>
    <dbReference type="NCBI Taxonomy" id="285578"/>
    <lineage>
        <taxon>Bacteria</taxon>
        <taxon>Bacillati</taxon>
        <taxon>Actinomycetota</taxon>
        <taxon>Actinomycetes</taxon>
        <taxon>Kitasatosporales</taxon>
        <taxon>Streptomycetaceae</taxon>
        <taxon>Streptomyces</taxon>
    </lineage>
</organism>
<evidence type="ECO:0000313" key="3">
    <source>
        <dbReference type="Proteomes" id="UP000325598"/>
    </source>
</evidence>
<reference evidence="2 3" key="1">
    <citation type="submission" date="2019-10" db="EMBL/GenBank/DDBJ databases">
        <title>Whole genome shotgun sequence of Streptomyces angustmyceticus NBRC 3934.</title>
        <authorList>
            <person name="Hosoyama A."/>
            <person name="Ichikawa N."/>
            <person name="Kimura A."/>
            <person name="Kitahashi Y."/>
            <person name="Komaki H."/>
            <person name="Uohara A."/>
        </authorList>
    </citation>
    <scope>NUCLEOTIDE SEQUENCE [LARGE SCALE GENOMIC DNA]</scope>
    <source>
        <strain evidence="2 3">NBRC 3934</strain>
    </source>
</reference>
<evidence type="ECO:0008006" key="4">
    <source>
        <dbReference type="Google" id="ProtNLM"/>
    </source>
</evidence>
<feature type="compositionally biased region" description="Basic and acidic residues" evidence="1">
    <location>
        <begin position="112"/>
        <end position="129"/>
    </location>
</feature>
<dbReference type="GeneID" id="96750750"/>
<comment type="caution">
    <text evidence="2">The sequence shown here is derived from an EMBL/GenBank/DDBJ whole genome shotgun (WGS) entry which is preliminary data.</text>
</comment>
<evidence type="ECO:0000256" key="1">
    <source>
        <dbReference type="SAM" id="MobiDB-lite"/>
    </source>
</evidence>
<feature type="region of interest" description="Disordered" evidence="1">
    <location>
        <begin position="226"/>
        <end position="252"/>
    </location>
</feature>
<dbReference type="EMBL" id="BLAG01000005">
    <property type="protein sequence ID" value="GES28702.1"/>
    <property type="molecule type" value="Genomic_DNA"/>
</dbReference>
<gene>
    <name evidence="2" type="ORF">San01_11890</name>
</gene>
<dbReference type="Proteomes" id="UP000325598">
    <property type="component" value="Unassembled WGS sequence"/>
</dbReference>
<dbReference type="AlphaFoldDB" id="A0A5J4L907"/>
<proteinExistence type="predicted"/>
<keyword evidence="3" id="KW-1185">Reference proteome</keyword>
<name>A0A5J4L907_9ACTN</name>
<feature type="compositionally biased region" description="Basic and acidic residues" evidence="1">
    <location>
        <begin position="240"/>
        <end position="252"/>
    </location>
</feature>
<dbReference type="OrthoDB" id="4215700at2"/>